<evidence type="ECO:0008006" key="4">
    <source>
        <dbReference type="Google" id="ProtNLM"/>
    </source>
</evidence>
<feature type="signal peptide" evidence="1">
    <location>
        <begin position="1"/>
        <end position="28"/>
    </location>
</feature>
<comment type="caution">
    <text evidence="2">The sequence shown here is derived from an EMBL/GenBank/DDBJ whole genome shotgun (WGS) entry which is preliminary data.</text>
</comment>
<sequence>MPTRITSVRTAVCAAVIALLCSLGLAYAGPAHAIAQDVICSIGGTNTLAFSPKLRLAEQAVTMTGTGTYPTCVSSDPDISSGTSTISGHGSLGCLSGSMPATETVTWNTGETSTISYTLTLNLVAGQSAFAVVGTVTAGRFAGDTVTSEGLTLHNPIKPLLDCLAPGYGGSTGPTVLTFTDLRP</sequence>
<proteinExistence type="predicted"/>
<gene>
    <name evidence="2" type="ORF">AB0K40_35385</name>
</gene>
<accession>A0ABV3HEA9</accession>
<organism evidence="2 3">
    <name type="scientific">Nonomuraea bangladeshensis</name>
    <dbReference type="NCBI Taxonomy" id="404385"/>
    <lineage>
        <taxon>Bacteria</taxon>
        <taxon>Bacillati</taxon>
        <taxon>Actinomycetota</taxon>
        <taxon>Actinomycetes</taxon>
        <taxon>Streptosporangiales</taxon>
        <taxon>Streptosporangiaceae</taxon>
        <taxon>Nonomuraea</taxon>
    </lineage>
</organism>
<evidence type="ECO:0000256" key="1">
    <source>
        <dbReference type="SAM" id="SignalP"/>
    </source>
</evidence>
<dbReference type="RefSeq" id="WP_364458885.1">
    <property type="nucleotide sequence ID" value="NZ_JBFARM010000012.1"/>
</dbReference>
<evidence type="ECO:0000313" key="3">
    <source>
        <dbReference type="Proteomes" id="UP001552427"/>
    </source>
</evidence>
<feature type="chain" id="PRO_5046043437" description="Ig-like domain-containing protein" evidence="1">
    <location>
        <begin position="29"/>
        <end position="184"/>
    </location>
</feature>
<dbReference type="EMBL" id="JBFARM010000012">
    <property type="protein sequence ID" value="MEV4290823.1"/>
    <property type="molecule type" value="Genomic_DNA"/>
</dbReference>
<name>A0ABV3HEA9_9ACTN</name>
<evidence type="ECO:0000313" key="2">
    <source>
        <dbReference type="EMBL" id="MEV4290823.1"/>
    </source>
</evidence>
<protein>
    <recommendedName>
        <fullName evidence="4">Ig-like domain-containing protein</fullName>
    </recommendedName>
</protein>
<reference evidence="2 3" key="1">
    <citation type="submission" date="2024-06" db="EMBL/GenBank/DDBJ databases">
        <title>The Natural Products Discovery Center: Release of the First 8490 Sequenced Strains for Exploring Actinobacteria Biosynthetic Diversity.</title>
        <authorList>
            <person name="Kalkreuter E."/>
            <person name="Kautsar S.A."/>
            <person name="Yang D."/>
            <person name="Bader C.D."/>
            <person name="Teijaro C.N."/>
            <person name="Fluegel L."/>
            <person name="Davis C.M."/>
            <person name="Simpson J.R."/>
            <person name="Lauterbach L."/>
            <person name="Steele A.D."/>
            <person name="Gui C."/>
            <person name="Meng S."/>
            <person name="Li G."/>
            <person name="Viehrig K."/>
            <person name="Ye F."/>
            <person name="Su P."/>
            <person name="Kiefer A.F."/>
            <person name="Nichols A."/>
            <person name="Cepeda A.J."/>
            <person name="Yan W."/>
            <person name="Fan B."/>
            <person name="Jiang Y."/>
            <person name="Adhikari A."/>
            <person name="Zheng C.-J."/>
            <person name="Schuster L."/>
            <person name="Cowan T.M."/>
            <person name="Smanski M.J."/>
            <person name="Chevrette M.G."/>
            <person name="De Carvalho L.P.S."/>
            <person name="Shen B."/>
        </authorList>
    </citation>
    <scope>NUCLEOTIDE SEQUENCE [LARGE SCALE GENOMIC DNA]</scope>
    <source>
        <strain evidence="2 3">NPDC049574</strain>
    </source>
</reference>
<dbReference type="Proteomes" id="UP001552427">
    <property type="component" value="Unassembled WGS sequence"/>
</dbReference>
<keyword evidence="1" id="KW-0732">Signal</keyword>
<keyword evidence="3" id="KW-1185">Reference proteome</keyword>